<feature type="compositionally biased region" description="Polar residues" evidence="1">
    <location>
        <begin position="9"/>
        <end position="19"/>
    </location>
</feature>
<organism evidence="2">
    <name type="scientific">Physcomitrium patens</name>
    <name type="common">Spreading-leaved earth moss</name>
    <name type="synonym">Physcomitrella patens</name>
    <dbReference type="NCBI Taxonomy" id="3218"/>
    <lineage>
        <taxon>Eukaryota</taxon>
        <taxon>Viridiplantae</taxon>
        <taxon>Streptophyta</taxon>
        <taxon>Embryophyta</taxon>
        <taxon>Bryophyta</taxon>
        <taxon>Bryophytina</taxon>
        <taxon>Bryopsida</taxon>
        <taxon>Funariidae</taxon>
        <taxon>Funariales</taxon>
        <taxon>Funariaceae</taxon>
        <taxon>Physcomitrium</taxon>
    </lineage>
</organism>
<feature type="region of interest" description="Disordered" evidence="1">
    <location>
        <begin position="1"/>
        <end position="21"/>
    </location>
</feature>
<sequence length="114" mass="12037">MKHPKDITRSTISEPTPNGTGHIEVLLPLSAELPSRSSPSSSVVLVRISRGSSPPLLPTTITPLPALPLSIAPNSALAPHNSQPDALLSPPSSSYKLSRMINPHSTLELMPHLS</sequence>
<reference evidence="3" key="3">
    <citation type="submission" date="2020-12" db="UniProtKB">
        <authorList>
            <consortium name="EnsemblPlants"/>
        </authorList>
    </citation>
    <scope>IDENTIFICATION</scope>
</reference>
<dbReference type="Gramene" id="Pp3c8_19209V3.1">
    <property type="protein sequence ID" value="PAC:32964335.CDS.1"/>
    <property type="gene ID" value="Pp3c8_19209"/>
</dbReference>
<accession>A0A2K1K803</accession>
<reference evidence="2 4" key="1">
    <citation type="journal article" date="2008" name="Science">
        <title>The Physcomitrella genome reveals evolutionary insights into the conquest of land by plants.</title>
        <authorList>
            <person name="Rensing S."/>
            <person name="Lang D."/>
            <person name="Zimmer A."/>
            <person name="Terry A."/>
            <person name="Salamov A."/>
            <person name="Shapiro H."/>
            <person name="Nishiyama T."/>
            <person name="Perroud P.-F."/>
            <person name="Lindquist E."/>
            <person name="Kamisugi Y."/>
            <person name="Tanahashi T."/>
            <person name="Sakakibara K."/>
            <person name="Fujita T."/>
            <person name="Oishi K."/>
            <person name="Shin-I T."/>
            <person name="Kuroki Y."/>
            <person name="Toyoda A."/>
            <person name="Suzuki Y."/>
            <person name="Hashimoto A."/>
            <person name="Yamaguchi K."/>
            <person name="Sugano A."/>
            <person name="Kohara Y."/>
            <person name="Fujiyama A."/>
            <person name="Anterola A."/>
            <person name="Aoki S."/>
            <person name="Ashton N."/>
            <person name="Barbazuk W.B."/>
            <person name="Barker E."/>
            <person name="Bennetzen J."/>
            <person name="Bezanilla M."/>
            <person name="Blankenship R."/>
            <person name="Cho S.H."/>
            <person name="Dutcher S."/>
            <person name="Estelle M."/>
            <person name="Fawcett J.A."/>
            <person name="Gundlach H."/>
            <person name="Hanada K."/>
            <person name="Heyl A."/>
            <person name="Hicks K.A."/>
            <person name="Hugh J."/>
            <person name="Lohr M."/>
            <person name="Mayer K."/>
            <person name="Melkozernov A."/>
            <person name="Murata T."/>
            <person name="Nelson D."/>
            <person name="Pils B."/>
            <person name="Prigge M."/>
            <person name="Reiss B."/>
            <person name="Renner T."/>
            <person name="Rombauts S."/>
            <person name="Rushton P."/>
            <person name="Sanderfoot A."/>
            <person name="Schween G."/>
            <person name="Shiu S.-H."/>
            <person name="Stueber K."/>
            <person name="Theodoulou F.L."/>
            <person name="Tu H."/>
            <person name="Van de Peer Y."/>
            <person name="Verrier P.J."/>
            <person name="Waters E."/>
            <person name="Wood A."/>
            <person name="Yang L."/>
            <person name="Cove D."/>
            <person name="Cuming A."/>
            <person name="Hasebe M."/>
            <person name="Lucas S."/>
            <person name="Mishler D.B."/>
            <person name="Reski R."/>
            <person name="Grigoriev I."/>
            <person name="Quatrano R.S."/>
            <person name="Boore J.L."/>
        </authorList>
    </citation>
    <scope>NUCLEOTIDE SEQUENCE [LARGE SCALE GENOMIC DNA]</scope>
    <source>
        <strain evidence="3 4">cv. Gransden 2004</strain>
    </source>
</reference>
<dbReference type="EnsemblPlants" id="Pp3c8_19209V3.1">
    <property type="protein sequence ID" value="PAC:32964335.CDS.1"/>
    <property type="gene ID" value="Pp3c8_19209"/>
</dbReference>
<dbReference type="AlphaFoldDB" id="A0A2K1K803"/>
<evidence type="ECO:0000313" key="2">
    <source>
        <dbReference type="EMBL" id="PNR49902.1"/>
    </source>
</evidence>
<reference evidence="2 4" key="2">
    <citation type="journal article" date="2018" name="Plant J.">
        <title>The Physcomitrella patens chromosome-scale assembly reveals moss genome structure and evolution.</title>
        <authorList>
            <person name="Lang D."/>
            <person name="Ullrich K.K."/>
            <person name="Murat F."/>
            <person name="Fuchs J."/>
            <person name="Jenkins J."/>
            <person name="Haas F.B."/>
            <person name="Piednoel M."/>
            <person name="Gundlach H."/>
            <person name="Van Bel M."/>
            <person name="Meyberg R."/>
            <person name="Vives C."/>
            <person name="Morata J."/>
            <person name="Symeonidi A."/>
            <person name="Hiss M."/>
            <person name="Muchero W."/>
            <person name="Kamisugi Y."/>
            <person name="Saleh O."/>
            <person name="Blanc G."/>
            <person name="Decker E.L."/>
            <person name="van Gessel N."/>
            <person name="Grimwood J."/>
            <person name="Hayes R.D."/>
            <person name="Graham S.W."/>
            <person name="Gunter L.E."/>
            <person name="McDaniel S.F."/>
            <person name="Hoernstein S.N.W."/>
            <person name="Larsson A."/>
            <person name="Li F.W."/>
            <person name="Perroud P.F."/>
            <person name="Phillips J."/>
            <person name="Ranjan P."/>
            <person name="Rokshar D.S."/>
            <person name="Rothfels C.J."/>
            <person name="Schneider L."/>
            <person name="Shu S."/>
            <person name="Stevenson D.W."/>
            <person name="Thummler F."/>
            <person name="Tillich M."/>
            <person name="Villarreal Aguilar J.C."/>
            <person name="Widiez T."/>
            <person name="Wong G.K."/>
            <person name="Wymore A."/>
            <person name="Zhang Y."/>
            <person name="Zimmer A.D."/>
            <person name="Quatrano R.S."/>
            <person name="Mayer K.F.X."/>
            <person name="Goodstein D."/>
            <person name="Casacuberta J.M."/>
            <person name="Vandepoele K."/>
            <person name="Reski R."/>
            <person name="Cuming A.C."/>
            <person name="Tuskan G.A."/>
            <person name="Maumus F."/>
            <person name="Salse J."/>
            <person name="Schmutz J."/>
            <person name="Rensing S.A."/>
        </authorList>
    </citation>
    <scope>NUCLEOTIDE SEQUENCE [LARGE SCALE GENOMIC DNA]</scope>
    <source>
        <strain evidence="3 4">cv. Gransden 2004</strain>
    </source>
</reference>
<dbReference type="InParanoid" id="A0A2K1K803"/>
<dbReference type="Proteomes" id="UP000006727">
    <property type="component" value="Chromosome 8"/>
</dbReference>
<name>A0A2K1K803_PHYPA</name>
<evidence type="ECO:0000313" key="4">
    <source>
        <dbReference type="Proteomes" id="UP000006727"/>
    </source>
</evidence>
<evidence type="ECO:0000256" key="1">
    <source>
        <dbReference type="SAM" id="MobiDB-lite"/>
    </source>
</evidence>
<keyword evidence="4" id="KW-1185">Reference proteome</keyword>
<feature type="region of interest" description="Disordered" evidence="1">
    <location>
        <begin position="75"/>
        <end position="94"/>
    </location>
</feature>
<dbReference type="EMBL" id="ABEU02000008">
    <property type="protein sequence ID" value="PNR49902.1"/>
    <property type="molecule type" value="Genomic_DNA"/>
</dbReference>
<proteinExistence type="predicted"/>
<gene>
    <name evidence="2" type="ORF">PHYPA_011799</name>
</gene>
<evidence type="ECO:0000313" key="3">
    <source>
        <dbReference type="EnsemblPlants" id="PAC:32964335.CDS.1"/>
    </source>
</evidence>
<protein>
    <submittedName>
        <fullName evidence="2 3">Uncharacterized protein</fullName>
    </submittedName>
</protein>